<protein>
    <recommendedName>
        <fullName evidence="1">CHK kinase-like domain-containing protein</fullName>
    </recommendedName>
</protein>
<dbReference type="SMART" id="SM00587">
    <property type="entry name" value="CHK"/>
    <property type="match status" value="1"/>
</dbReference>
<evidence type="ECO:0000259" key="1">
    <source>
        <dbReference type="SMART" id="SM00587"/>
    </source>
</evidence>
<reference evidence="2 3" key="1">
    <citation type="journal article" date="2007" name="Nature">
        <title>Evolution of genes and genomes on the Drosophila phylogeny.</title>
        <authorList>
            <consortium name="Drosophila 12 Genomes Consortium"/>
            <person name="Clark A.G."/>
            <person name="Eisen M.B."/>
            <person name="Smith D.R."/>
            <person name="Bergman C.M."/>
            <person name="Oliver B."/>
            <person name="Markow T.A."/>
            <person name="Kaufman T.C."/>
            <person name="Kellis M."/>
            <person name="Gelbart W."/>
            <person name="Iyer V.N."/>
            <person name="Pollard D.A."/>
            <person name="Sackton T.B."/>
            <person name="Larracuente A.M."/>
            <person name="Singh N.D."/>
            <person name="Abad J.P."/>
            <person name="Abt D.N."/>
            <person name="Adryan B."/>
            <person name="Aguade M."/>
            <person name="Akashi H."/>
            <person name="Anderson W.W."/>
            <person name="Aquadro C.F."/>
            <person name="Ardell D.H."/>
            <person name="Arguello R."/>
            <person name="Artieri C.G."/>
            <person name="Barbash D.A."/>
            <person name="Barker D."/>
            <person name="Barsanti P."/>
            <person name="Batterham P."/>
            <person name="Batzoglou S."/>
            <person name="Begun D."/>
            <person name="Bhutkar A."/>
            <person name="Blanco E."/>
            <person name="Bosak S.A."/>
            <person name="Bradley R.K."/>
            <person name="Brand A.D."/>
            <person name="Brent M.R."/>
            <person name="Brooks A.N."/>
            <person name="Brown R.H."/>
            <person name="Butlin R.K."/>
            <person name="Caggese C."/>
            <person name="Calvi B.R."/>
            <person name="Bernardo de Carvalho A."/>
            <person name="Caspi A."/>
            <person name="Castrezana S."/>
            <person name="Celniker S.E."/>
            <person name="Chang J.L."/>
            <person name="Chapple C."/>
            <person name="Chatterji S."/>
            <person name="Chinwalla A."/>
            <person name="Civetta A."/>
            <person name="Clifton S.W."/>
            <person name="Comeron J.M."/>
            <person name="Costello J.C."/>
            <person name="Coyne J.A."/>
            <person name="Daub J."/>
            <person name="David R.G."/>
            <person name="Delcher A.L."/>
            <person name="Delehaunty K."/>
            <person name="Do C.B."/>
            <person name="Ebling H."/>
            <person name="Edwards K."/>
            <person name="Eickbush T."/>
            <person name="Evans J.D."/>
            <person name="Filipski A."/>
            <person name="Findeiss S."/>
            <person name="Freyhult E."/>
            <person name="Fulton L."/>
            <person name="Fulton R."/>
            <person name="Garcia A.C."/>
            <person name="Gardiner A."/>
            <person name="Garfield D.A."/>
            <person name="Garvin B.E."/>
            <person name="Gibson G."/>
            <person name="Gilbert D."/>
            <person name="Gnerre S."/>
            <person name="Godfrey J."/>
            <person name="Good R."/>
            <person name="Gotea V."/>
            <person name="Gravely B."/>
            <person name="Greenberg A.J."/>
            <person name="Griffiths-Jones S."/>
            <person name="Gross S."/>
            <person name="Guigo R."/>
            <person name="Gustafson E.A."/>
            <person name="Haerty W."/>
            <person name="Hahn M.W."/>
            <person name="Halligan D.L."/>
            <person name="Halpern A.L."/>
            <person name="Halter G.M."/>
            <person name="Han M.V."/>
            <person name="Heger A."/>
            <person name="Hillier L."/>
            <person name="Hinrichs A.S."/>
            <person name="Holmes I."/>
            <person name="Hoskins R.A."/>
            <person name="Hubisz M.J."/>
            <person name="Hultmark D."/>
            <person name="Huntley M.A."/>
            <person name="Jaffe D.B."/>
            <person name="Jagadeeshan S."/>
            <person name="Jeck W.R."/>
            <person name="Johnson J."/>
            <person name="Jones C.D."/>
            <person name="Jordan W.C."/>
            <person name="Karpen G.H."/>
            <person name="Kataoka E."/>
            <person name="Keightley P.D."/>
            <person name="Kheradpour P."/>
            <person name="Kirkness E.F."/>
            <person name="Koerich L.B."/>
            <person name="Kristiansen K."/>
            <person name="Kudrna D."/>
            <person name="Kulathinal R.J."/>
            <person name="Kumar S."/>
            <person name="Kwok R."/>
            <person name="Lander E."/>
            <person name="Langley C.H."/>
            <person name="Lapoint R."/>
            <person name="Lazzaro B.P."/>
            <person name="Lee S.J."/>
            <person name="Levesque L."/>
            <person name="Li R."/>
            <person name="Lin C.F."/>
            <person name="Lin M.F."/>
            <person name="Lindblad-Toh K."/>
            <person name="Llopart A."/>
            <person name="Long M."/>
            <person name="Low L."/>
            <person name="Lozovsky E."/>
            <person name="Lu J."/>
            <person name="Luo M."/>
            <person name="Machado C.A."/>
            <person name="Makalowski W."/>
            <person name="Marzo M."/>
            <person name="Matsuda M."/>
            <person name="Matzkin L."/>
            <person name="McAllister B."/>
            <person name="McBride C.S."/>
            <person name="McKernan B."/>
            <person name="McKernan K."/>
            <person name="Mendez-Lago M."/>
            <person name="Minx P."/>
            <person name="Mollenhauer M.U."/>
            <person name="Montooth K."/>
            <person name="Mount S.M."/>
            <person name="Mu X."/>
            <person name="Myers E."/>
            <person name="Negre B."/>
            <person name="Newfeld S."/>
            <person name="Nielsen R."/>
            <person name="Noor M.A."/>
            <person name="O'Grady P."/>
            <person name="Pachter L."/>
            <person name="Papaceit M."/>
            <person name="Parisi M.J."/>
            <person name="Parisi M."/>
            <person name="Parts L."/>
            <person name="Pedersen J.S."/>
            <person name="Pesole G."/>
            <person name="Phillippy A.M."/>
            <person name="Ponting C.P."/>
            <person name="Pop M."/>
            <person name="Porcelli D."/>
            <person name="Powell J.R."/>
            <person name="Prohaska S."/>
            <person name="Pruitt K."/>
            <person name="Puig M."/>
            <person name="Quesneville H."/>
            <person name="Ram K.R."/>
            <person name="Rand D."/>
            <person name="Rasmussen M.D."/>
            <person name="Reed L.K."/>
            <person name="Reenan R."/>
            <person name="Reily A."/>
            <person name="Remington K.A."/>
            <person name="Rieger T.T."/>
            <person name="Ritchie M.G."/>
            <person name="Robin C."/>
            <person name="Rogers Y.H."/>
            <person name="Rohde C."/>
            <person name="Rozas J."/>
            <person name="Rubenfield M.J."/>
            <person name="Ruiz A."/>
            <person name="Russo S."/>
            <person name="Salzberg S.L."/>
            <person name="Sanchez-Gracia A."/>
            <person name="Saranga D.J."/>
            <person name="Sato H."/>
            <person name="Schaeffer S.W."/>
            <person name="Schatz M.C."/>
            <person name="Schlenke T."/>
            <person name="Schwartz R."/>
            <person name="Segarra C."/>
            <person name="Singh R.S."/>
            <person name="Sirot L."/>
            <person name="Sirota M."/>
            <person name="Sisneros N.B."/>
            <person name="Smith C.D."/>
            <person name="Smith T.F."/>
            <person name="Spieth J."/>
            <person name="Stage D.E."/>
            <person name="Stark A."/>
            <person name="Stephan W."/>
            <person name="Strausberg R.L."/>
            <person name="Strempel S."/>
            <person name="Sturgill D."/>
            <person name="Sutton G."/>
            <person name="Sutton G.G."/>
            <person name="Tao W."/>
            <person name="Teichmann S."/>
            <person name="Tobari Y.N."/>
            <person name="Tomimura Y."/>
            <person name="Tsolas J.M."/>
            <person name="Valente V.L."/>
            <person name="Venter E."/>
            <person name="Venter J.C."/>
            <person name="Vicario S."/>
            <person name="Vieira F.G."/>
            <person name="Vilella A.J."/>
            <person name="Villasante A."/>
            <person name="Walenz B."/>
            <person name="Wang J."/>
            <person name="Wasserman M."/>
            <person name="Watts T."/>
            <person name="Wilson D."/>
            <person name="Wilson R.K."/>
            <person name="Wing R.A."/>
            <person name="Wolfner M.F."/>
            <person name="Wong A."/>
            <person name="Wong G.K."/>
            <person name="Wu C.I."/>
            <person name="Wu G."/>
            <person name="Yamamoto D."/>
            <person name="Yang H.P."/>
            <person name="Yang S.P."/>
            <person name="Yorke J.A."/>
            <person name="Yoshida K."/>
            <person name="Zdobnov E."/>
            <person name="Zhang P."/>
            <person name="Zhang Y."/>
            <person name="Zimin A.V."/>
            <person name="Baldwin J."/>
            <person name="Abdouelleil A."/>
            <person name="Abdulkadir J."/>
            <person name="Abebe A."/>
            <person name="Abera B."/>
            <person name="Abreu J."/>
            <person name="Acer S.C."/>
            <person name="Aftuck L."/>
            <person name="Alexander A."/>
            <person name="An P."/>
            <person name="Anderson E."/>
            <person name="Anderson S."/>
            <person name="Arachi H."/>
            <person name="Azer M."/>
            <person name="Bachantsang P."/>
            <person name="Barry A."/>
            <person name="Bayul T."/>
            <person name="Berlin A."/>
            <person name="Bessette D."/>
            <person name="Bloom T."/>
            <person name="Blye J."/>
            <person name="Boguslavskiy L."/>
            <person name="Bonnet C."/>
            <person name="Boukhgalter B."/>
            <person name="Bourzgui I."/>
            <person name="Brown A."/>
            <person name="Cahill P."/>
            <person name="Channer S."/>
            <person name="Cheshatsang Y."/>
            <person name="Chuda L."/>
            <person name="Citroen M."/>
            <person name="Collymore A."/>
            <person name="Cooke P."/>
            <person name="Costello M."/>
            <person name="D'Aco K."/>
            <person name="Daza R."/>
            <person name="De Haan G."/>
            <person name="DeGray S."/>
            <person name="DeMaso C."/>
            <person name="Dhargay N."/>
            <person name="Dooley K."/>
            <person name="Dooley E."/>
            <person name="Doricent M."/>
            <person name="Dorje P."/>
            <person name="Dorjee K."/>
            <person name="Dupes A."/>
            <person name="Elong R."/>
            <person name="Falk J."/>
            <person name="Farina A."/>
            <person name="Faro S."/>
            <person name="Ferguson D."/>
            <person name="Fisher S."/>
            <person name="Foley C.D."/>
            <person name="Franke A."/>
            <person name="Friedrich D."/>
            <person name="Gadbois L."/>
            <person name="Gearin G."/>
            <person name="Gearin C.R."/>
            <person name="Giannoukos G."/>
            <person name="Goode T."/>
            <person name="Graham J."/>
            <person name="Grandbois E."/>
            <person name="Grewal S."/>
            <person name="Gyaltsen K."/>
            <person name="Hafez N."/>
            <person name="Hagos B."/>
            <person name="Hall J."/>
            <person name="Henson C."/>
            <person name="Hollinger A."/>
            <person name="Honan T."/>
            <person name="Huard M.D."/>
            <person name="Hughes L."/>
            <person name="Hurhula B."/>
            <person name="Husby M.E."/>
            <person name="Kamat A."/>
            <person name="Kanga B."/>
            <person name="Kashin S."/>
            <person name="Khazanovich D."/>
            <person name="Kisner P."/>
            <person name="Lance K."/>
            <person name="Lara M."/>
            <person name="Lee W."/>
            <person name="Lennon N."/>
            <person name="Letendre F."/>
            <person name="LeVine R."/>
            <person name="Lipovsky A."/>
            <person name="Liu X."/>
            <person name="Liu J."/>
            <person name="Liu S."/>
            <person name="Lokyitsang T."/>
            <person name="Lokyitsang Y."/>
            <person name="Lubonja R."/>
            <person name="Lui A."/>
            <person name="MacDonald P."/>
            <person name="Magnisalis V."/>
            <person name="Maru K."/>
            <person name="Matthews C."/>
            <person name="McCusker W."/>
            <person name="McDonough S."/>
            <person name="Mehta T."/>
            <person name="Meldrim J."/>
            <person name="Meneus L."/>
            <person name="Mihai O."/>
            <person name="Mihalev A."/>
            <person name="Mihova T."/>
            <person name="Mittelman R."/>
            <person name="Mlenga V."/>
            <person name="Montmayeur A."/>
            <person name="Mulrain L."/>
            <person name="Navidi A."/>
            <person name="Naylor J."/>
            <person name="Negash T."/>
            <person name="Nguyen T."/>
            <person name="Nguyen N."/>
            <person name="Nicol R."/>
            <person name="Norbu C."/>
            <person name="Norbu N."/>
            <person name="Novod N."/>
            <person name="O'Neill B."/>
            <person name="Osman S."/>
            <person name="Markiewicz E."/>
            <person name="Oyono O.L."/>
            <person name="Patti C."/>
            <person name="Phunkhang P."/>
            <person name="Pierre F."/>
            <person name="Priest M."/>
            <person name="Raghuraman S."/>
            <person name="Rege F."/>
            <person name="Reyes R."/>
            <person name="Rise C."/>
            <person name="Rogov P."/>
            <person name="Ross K."/>
            <person name="Ryan E."/>
            <person name="Settipalli S."/>
            <person name="Shea T."/>
            <person name="Sherpa N."/>
            <person name="Shi L."/>
            <person name="Shih D."/>
            <person name="Sparrow T."/>
            <person name="Spaulding J."/>
            <person name="Stalker J."/>
            <person name="Stange-Thomann N."/>
            <person name="Stavropoulos S."/>
            <person name="Stone C."/>
            <person name="Strader C."/>
            <person name="Tesfaye S."/>
            <person name="Thomson T."/>
            <person name="Thoulutsang Y."/>
            <person name="Thoulutsang D."/>
            <person name="Topham K."/>
            <person name="Topping I."/>
            <person name="Tsamla T."/>
            <person name="Vassiliev H."/>
            <person name="Vo A."/>
            <person name="Wangchuk T."/>
            <person name="Wangdi T."/>
            <person name="Weiand M."/>
            <person name="Wilkinson J."/>
            <person name="Wilson A."/>
            <person name="Yadav S."/>
            <person name="Young G."/>
            <person name="Yu Q."/>
            <person name="Zembek L."/>
            <person name="Zhong D."/>
            <person name="Zimmer A."/>
            <person name="Zwirko Z."/>
            <person name="Jaffe D.B."/>
            <person name="Alvarez P."/>
            <person name="Brockman W."/>
            <person name="Butler J."/>
            <person name="Chin C."/>
            <person name="Gnerre S."/>
            <person name="Grabherr M."/>
            <person name="Kleber M."/>
            <person name="Mauceli E."/>
            <person name="MacCallum I."/>
        </authorList>
    </citation>
    <scope>NUCLEOTIDE SEQUENCE [LARGE SCALE GENOMIC DNA]</scope>
    <source>
        <strain evidence="3">Tucson 15081-1352.22</strain>
    </source>
</reference>
<accession>B4KD29</accession>
<name>B4KD29_DROMO</name>
<feature type="domain" description="CHK kinase-like" evidence="1">
    <location>
        <begin position="139"/>
        <end position="328"/>
    </location>
</feature>
<dbReference type="Gene3D" id="3.90.1200.10">
    <property type="match status" value="1"/>
</dbReference>
<dbReference type="SUPFAM" id="SSF56112">
    <property type="entry name" value="Protein kinase-like (PK-like)"/>
    <property type="match status" value="1"/>
</dbReference>
<dbReference type="OrthoDB" id="8250698at2759"/>
<dbReference type="PANTHER" id="PTHR11012:SF12">
    <property type="entry name" value="CHK KINASE-LIKE DOMAIN-CONTAINING PROTEIN-RELATED"/>
    <property type="match status" value="1"/>
</dbReference>
<dbReference type="InterPro" id="IPR015897">
    <property type="entry name" value="CHK_kinase-like"/>
</dbReference>
<keyword evidence="2" id="KW-0808">Transferase</keyword>
<evidence type="ECO:0000313" key="2">
    <source>
        <dbReference type="EMBL" id="EDW13799.1"/>
    </source>
</evidence>
<gene>
    <name evidence="2" type="primary">Dmoj\GI23909</name>
    <name evidence="2" type="ORF">Dmoj_GI23909</name>
</gene>
<organism evidence="2 3">
    <name type="scientific">Drosophila mojavensis</name>
    <name type="common">Fruit fly</name>
    <dbReference type="NCBI Taxonomy" id="7230"/>
    <lineage>
        <taxon>Eukaryota</taxon>
        <taxon>Metazoa</taxon>
        <taxon>Ecdysozoa</taxon>
        <taxon>Arthropoda</taxon>
        <taxon>Hexapoda</taxon>
        <taxon>Insecta</taxon>
        <taxon>Pterygota</taxon>
        <taxon>Neoptera</taxon>
        <taxon>Endopterygota</taxon>
        <taxon>Diptera</taxon>
        <taxon>Brachycera</taxon>
        <taxon>Muscomorpha</taxon>
        <taxon>Ephydroidea</taxon>
        <taxon>Drosophilidae</taxon>
        <taxon>Drosophila</taxon>
    </lineage>
</organism>
<keyword evidence="3" id="KW-1185">Reference proteome</keyword>
<dbReference type="OMA" id="HIRNLMF"/>
<dbReference type="EMBL" id="CH933806">
    <property type="protein sequence ID" value="EDW13799.1"/>
    <property type="molecule type" value="Genomic_DNA"/>
</dbReference>
<dbReference type="AlphaFoldDB" id="B4KD29"/>
<dbReference type="KEGG" id="dmo:Dmoj_GI23909"/>
<proteinExistence type="predicted"/>
<dbReference type="PhylomeDB" id="B4KD29"/>
<dbReference type="eggNOG" id="ENOG502RZD1">
    <property type="taxonomic scope" value="Eukaryota"/>
</dbReference>
<dbReference type="HOGENOM" id="CLU_010718_0_1_1"/>
<dbReference type="Proteomes" id="UP000009192">
    <property type="component" value="Unassembled WGS sequence"/>
</dbReference>
<dbReference type="PANTHER" id="PTHR11012">
    <property type="entry name" value="PROTEIN KINASE-LIKE DOMAIN-CONTAINING"/>
    <property type="match status" value="1"/>
</dbReference>
<dbReference type="InterPro" id="IPR004119">
    <property type="entry name" value="EcKL"/>
</dbReference>
<dbReference type="GO" id="GO:0016740">
    <property type="term" value="F:transferase activity"/>
    <property type="evidence" value="ECO:0007669"/>
    <property type="project" value="UniProtKB-KW"/>
</dbReference>
<sequence>MTANQSCNPDELEVVEWLDSQFFTEVLQHYEKAPELRLTDLRLSPASAQGDHYASVMFRACVEYSTDKGSTGKSLIVKAMPEQGGMKRRMVGESRIFQTEIAMYTKVLPKFEAVLREAGEETALCVPCLYHSLEPRQVLVFDDLLPLGYQVIRNRPLSSDELRCALDKLAKWHAVSHKLLKEDPDLFKDLQYNMATLPNFLNQSFIANALPNFIYMLDEVESLKKYKRYFAAMRRNLIQNWADTLNEYRQSPRDDSYYVLCHGDFHIRNLMFKCDSCMLIDFQLSHVGPLVNDFLYAMYTLFSSEERGARRDELIKFYLERFQHTLIKIGYLGKAPTLDEFQSQMIDKRFNEFLLLTTFLPMQIAARKNAIDPLRRRTSMYKDEDYQQEVECLLQRMTDQGYFRDI</sequence>
<dbReference type="InParanoid" id="B4KD29"/>
<dbReference type="InterPro" id="IPR011009">
    <property type="entry name" value="Kinase-like_dom_sf"/>
</dbReference>
<dbReference type="Pfam" id="PF02958">
    <property type="entry name" value="EcKL"/>
    <property type="match status" value="1"/>
</dbReference>
<evidence type="ECO:0000313" key="3">
    <source>
        <dbReference type="Proteomes" id="UP000009192"/>
    </source>
</evidence>